<reference evidence="3" key="2">
    <citation type="journal article" date="2022" name="Microb. Genom.">
        <title>A chromosome-scale genome assembly of the tomato pathogen Cladosporium fulvum reveals a compartmentalized genome architecture and the presence of a dispensable chromosome.</title>
        <authorList>
            <person name="Zaccaron A.Z."/>
            <person name="Chen L.H."/>
            <person name="Samaras A."/>
            <person name="Stergiopoulos I."/>
        </authorList>
    </citation>
    <scope>NUCLEOTIDE SEQUENCE</scope>
    <source>
        <strain evidence="3">Race5_Kim</strain>
    </source>
</reference>
<proteinExistence type="predicted"/>
<dbReference type="Gene3D" id="2.30.29.30">
    <property type="entry name" value="Pleckstrin-homology domain (PH domain)/Phosphotyrosine-binding domain (PTB)"/>
    <property type="match status" value="1"/>
</dbReference>
<evidence type="ECO:0000313" key="3">
    <source>
        <dbReference type="EMBL" id="UJO12690.1"/>
    </source>
</evidence>
<accession>A0A9Q8P444</accession>
<gene>
    <name evidence="3" type="ORF">CLAFUR5_00266</name>
</gene>
<feature type="compositionally biased region" description="Low complexity" evidence="1">
    <location>
        <begin position="19"/>
        <end position="32"/>
    </location>
</feature>
<feature type="region of interest" description="Disordered" evidence="1">
    <location>
        <begin position="379"/>
        <end position="398"/>
    </location>
</feature>
<evidence type="ECO:0000259" key="2">
    <source>
        <dbReference type="Pfam" id="PF15406"/>
    </source>
</evidence>
<name>A0A9Q8P444_PASFU</name>
<feature type="compositionally biased region" description="Low complexity" evidence="1">
    <location>
        <begin position="485"/>
        <end position="498"/>
    </location>
</feature>
<feature type="compositionally biased region" description="Basic and acidic residues" evidence="1">
    <location>
        <begin position="436"/>
        <end position="456"/>
    </location>
</feature>
<feature type="compositionally biased region" description="Basic and acidic residues" evidence="1">
    <location>
        <begin position="388"/>
        <end position="398"/>
    </location>
</feature>
<feature type="compositionally biased region" description="Basic and acidic residues" evidence="1">
    <location>
        <begin position="243"/>
        <end position="253"/>
    </location>
</feature>
<dbReference type="AlphaFoldDB" id="A0A9Q8P444"/>
<keyword evidence="4" id="KW-1185">Reference proteome</keyword>
<feature type="compositionally biased region" description="Polar residues" evidence="1">
    <location>
        <begin position="614"/>
        <end position="627"/>
    </location>
</feature>
<sequence length="627" mass="66833">MSAVQDTTTPVPVTEASHAAPVAAPTDAAPVVSEPVVGDQVTTATTEAPAETAAAAPVEETKAEAVADKAVEPIIEGQLGYKGPGVLKGLIASKKQFWLNDDAVAPQNLDLYLRGEKPEAAHAVVAWATQTGKGLLFFNKKNDTDRTHPQDVLALYEATDLKKAPTHEITFEIHNQKHTLKATSDAERDGWYQSIEKSIELGKASKEEVHASEGYKAELEKLSKPTHSVAAGSTKRTQSQPKKSTEVNKETGVERTGSSSSEEENKEKKQKSRSTSRGLLGRLQGKKDEAEQKAAEKKEEKEAEKEIKKTDEEQTPVLASTEAAPVAGATAAASIPAAVEANEAATETPVVAEGPVTEPKLVEDKPKPAKRASIFGKVQGAWSSVKSPSKEKELKDVELKPEAVKEAGVSETAPVLPETATVEPVTAIPAVEEPVVETKPEEKKEAAVETPTKEKSNFLSSFMKRNRSVSPSTHMKEPAKKEETPVAAATTEEAVVTEPVKETAEETRAVDTTAEADKPVVSEPIADKTEETTTPNKRQSMLGSLGRRASKALNRINAPKKENVAPTSTEAKKEDATEVKPTEETPIANGETKKEGAEEQQAIGDVVPEAVNVGQPQHTTPTVTASA</sequence>
<reference evidence="3" key="1">
    <citation type="submission" date="2021-12" db="EMBL/GenBank/DDBJ databases">
        <authorList>
            <person name="Zaccaron A."/>
            <person name="Stergiopoulos I."/>
        </authorList>
    </citation>
    <scope>NUCLEOTIDE SEQUENCE</scope>
    <source>
        <strain evidence="3">Race5_Kim</strain>
    </source>
</reference>
<feature type="compositionally biased region" description="Low complexity" evidence="1">
    <location>
        <begin position="319"/>
        <end position="352"/>
    </location>
</feature>
<dbReference type="InterPro" id="IPR039712">
    <property type="entry name" value="Meu6"/>
</dbReference>
<dbReference type="PANTHER" id="PTHR42073:SF1">
    <property type="entry name" value="MEIOTIC EXPRESSION UP-REGULATED PROTEIN 6"/>
    <property type="match status" value="1"/>
</dbReference>
<dbReference type="Pfam" id="PF15406">
    <property type="entry name" value="PH_6"/>
    <property type="match status" value="1"/>
</dbReference>
<dbReference type="GeneID" id="71980144"/>
<feature type="compositionally biased region" description="Basic and acidic residues" evidence="1">
    <location>
        <begin position="474"/>
        <end position="484"/>
    </location>
</feature>
<organism evidence="3 4">
    <name type="scientific">Passalora fulva</name>
    <name type="common">Tomato leaf mold</name>
    <name type="synonym">Cladosporium fulvum</name>
    <dbReference type="NCBI Taxonomy" id="5499"/>
    <lineage>
        <taxon>Eukaryota</taxon>
        <taxon>Fungi</taxon>
        <taxon>Dikarya</taxon>
        <taxon>Ascomycota</taxon>
        <taxon>Pezizomycotina</taxon>
        <taxon>Dothideomycetes</taxon>
        <taxon>Dothideomycetidae</taxon>
        <taxon>Mycosphaerellales</taxon>
        <taxon>Mycosphaerellaceae</taxon>
        <taxon>Fulvia</taxon>
    </lineage>
</organism>
<feature type="compositionally biased region" description="Basic and acidic residues" evidence="1">
    <location>
        <begin position="570"/>
        <end position="583"/>
    </location>
</feature>
<dbReference type="RefSeq" id="XP_047757056.1">
    <property type="nucleotide sequence ID" value="XM_047899414.1"/>
</dbReference>
<dbReference type="SUPFAM" id="SSF50729">
    <property type="entry name" value="PH domain-like"/>
    <property type="match status" value="1"/>
</dbReference>
<dbReference type="OrthoDB" id="5593352at2759"/>
<feature type="compositionally biased region" description="Basic and acidic residues" evidence="1">
    <location>
        <begin position="285"/>
        <end position="312"/>
    </location>
</feature>
<feature type="compositionally biased region" description="Polar residues" evidence="1">
    <location>
        <begin position="1"/>
        <end position="11"/>
    </location>
</feature>
<dbReference type="InterPro" id="IPR011993">
    <property type="entry name" value="PH-like_dom_sf"/>
</dbReference>
<feature type="compositionally biased region" description="Polar residues" evidence="1">
    <location>
        <begin position="532"/>
        <end position="542"/>
    </location>
</feature>
<dbReference type="KEGG" id="ffu:CLAFUR5_00266"/>
<evidence type="ECO:0000256" key="1">
    <source>
        <dbReference type="SAM" id="MobiDB-lite"/>
    </source>
</evidence>
<feature type="region of interest" description="Disordered" evidence="1">
    <location>
        <begin position="405"/>
        <end position="627"/>
    </location>
</feature>
<dbReference type="Proteomes" id="UP000756132">
    <property type="component" value="Chromosome 1"/>
</dbReference>
<dbReference type="EMBL" id="CP090163">
    <property type="protein sequence ID" value="UJO12690.1"/>
    <property type="molecule type" value="Genomic_DNA"/>
</dbReference>
<protein>
    <recommendedName>
        <fullName evidence="2">Meiotic expression up-regulated protein 6 PH domain-containing protein</fullName>
    </recommendedName>
</protein>
<feature type="compositionally biased region" description="Basic and acidic residues" evidence="1">
    <location>
        <begin position="499"/>
        <end position="531"/>
    </location>
</feature>
<feature type="region of interest" description="Disordered" evidence="1">
    <location>
        <begin position="216"/>
        <end position="368"/>
    </location>
</feature>
<dbReference type="PANTHER" id="PTHR42073">
    <property type="entry name" value="MEIOTIC EXPRESSION UP-REGULATED PROTEIN 6"/>
    <property type="match status" value="1"/>
</dbReference>
<feature type="compositionally biased region" description="Low complexity" evidence="1">
    <location>
        <begin position="41"/>
        <end position="58"/>
    </location>
</feature>
<dbReference type="OMA" id="WAAHTGK"/>
<feature type="region of interest" description="Disordered" evidence="1">
    <location>
        <begin position="1"/>
        <end position="59"/>
    </location>
</feature>
<dbReference type="InterPro" id="IPR039483">
    <property type="entry name" value="Meu6_PH_dom"/>
</dbReference>
<evidence type="ECO:0000313" key="4">
    <source>
        <dbReference type="Proteomes" id="UP000756132"/>
    </source>
</evidence>
<feature type="domain" description="Meiotic expression up-regulated protein 6 PH" evidence="2">
    <location>
        <begin position="93"/>
        <end position="197"/>
    </location>
</feature>